<dbReference type="InterPro" id="IPR018967">
    <property type="entry name" value="FeS-contain_CDGSH-typ"/>
</dbReference>
<dbReference type="GO" id="GO:0005737">
    <property type="term" value="C:cytoplasm"/>
    <property type="evidence" value="ECO:0007669"/>
    <property type="project" value="UniProtKB-ARBA"/>
</dbReference>
<name>A0A1Y5Q156_9SPHN</name>
<keyword evidence="2" id="KW-0479">Metal-binding</keyword>
<evidence type="ECO:0000313" key="6">
    <source>
        <dbReference type="EMBL" id="SBV33497.1"/>
    </source>
</evidence>
<dbReference type="KEGG" id="sphu:SPPYR_2377"/>
<dbReference type="InterPro" id="IPR042216">
    <property type="entry name" value="MitoNEET_CISD"/>
</dbReference>
<dbReference type="Pfam" id="PF06902">
    <property type="entry name" value="Fer4_19"/>
    <property type="match status" value="1"/>
</dbReference>
<evidence type="ECO:0000256" key="1">
    <source>
        <dbReference type="ARBA" id="ARBA00022714"/>
    </source>
</evidence>
<dbReference type="SMART" id="SM00704">
    <property type="entry name" value="ZnF_CDGSH"/>
    <property type="match status" value="2"/>
</dbReference>
<dbReference type="SUPFAM" id="SSF54862">
    <property type="entry name" value="4Fe-4S ferredoxins"/>
    <property type="match status" value="1"/>
</dbReference>
<proteinExistence type="predicted"/>
<keyword evidence="3" id="KW-0408">Iron</keyword>
<sequence length="217" mass="23608">MAVTETGDPVDRAEGKDIAVKFDGRRCIHARFCVTRAPASFLADVEGPWILPDASEIEYLCSVIRECPSGALTYERRDGQSEPVPPVNLISLRENGPYVVRADMSLDGEKAGFRATLCRCGASKRKPFCDKSHKYIGFEATGEPPTDKGKKLAVRGGPLAIEPEADGPLEVRGNLEIISGTGRTVACVDHARLCRCGASKTKPFCDESHRRIGFRSL</sequence>
<dbReference type="GO" id="GO:0046872">
    <property type="term" value="F:metal ion binding"/>
    <property type="evidence" value="ECO:0007669"/>
    <property type="project" value="UniProtKB-KW"/>
</dbReference>
<feature type="domain" description="Iron-binding zinc finger CDGSH type" evidence="5">
    <location>
        <begin position="178"/>
        <end position="215"/>
    </location>
</feature>
<keyword evidence="1" id="KW-0001">2Fe-2S</keyword>
<organism evidence="6">
    <name type="scientific">uncultured Sphingopyxis sp</name>
    <dbReference type="NCBI Taxonomy" id="310581"/>
    <lineage>
        <taxon>Bacteria</taxon>
        <taxon>Pseudomonadati</taxon>
        <taxon>Pseudomonadota</taxon>
        <taxon>Alphaproteobacteria</taxon>
        <taxon>Sphingomonadales</taxon>
        <taxon>Sphingomonadaceae</taxon>
        <taxon>Sphingopyxis</taxon>
        <taxon>environmental samples</taxon>
    </lineage>
</organism>
<evidence type="ECO:0000256" key="4">
    <source>
        <dbReference type="ARBA" id="ARBA00023014"/>
    </source>
</evidence>
<dbReference type="GO" id="GO:0051537">
    <property type="term" value="F:2 iron, 2 sulfur cluster binding"/>
    <property type="evidence" value="ECO:0007669"/>
    <property type="project" value="UniProtKB-KW"/>
</dbReference>
<evidence type="ECO:0000259" key="5">
    <source>
        <dbReference type="SMART" id="SM00704"/>
    </source>
</evidence>
<dbReference type="Pfam" id="PF09360">
    <property type="entry name" value="zf-CDGSH"/>
    <property type="match status" value="2"/>
</dbReference>
<feature type="domain" description="Iron-binding zinc finger CDGSH type" evidence="5">
    <location>
        <begin position="95"/>
        <end position="139"/>
    </location>
</feature>
<dbReference type="Gene3D" id="3.40.5.90">
    <property type="entry name" value="CDGSH iron-sulfur domain, mitoNEET-type"/>
    <property type="match status" value="2"/>
</dbReference>
<dbReference type="RefSeq" id="WP_295319493.1">
    <property type="nucleotide sequence ID" value="NZ_LT598653.1"/>
</dbReference>
<dbReference type="PANTHER" id="PTHR46491">
    <property type="entry name" value="CDGSH IRON SULFUR DOMAIN PROTEIN HOMOLOG"/>
    <property type="match status" value="1"/>
</dbReference>
<keyword evidence="4" id="KW-0411">Iron-sulfur</keyword>
<evidence type="ECO:0000256" key="2">
    <source>
        <dbReference type="ARBA" id="ARBA00022723"/>
    </source>
</evidence>
<evidence type="ECO:0000256" key="3">
    <source>
        <dbReference type="ARBA" id="ARBA00023004"/>
    </source>
</evidence>
<dbReference type="InterPro" id="IPR052950">
    <property type="entry name" value="CISD"/>
</dbReference>
<dbReference type="EMBL" id="LT598653">
    <property type="protein sequence ID" value="SBV33497.1"/>
    <property type="molecule type" value="Genomic_DNA"/>
</dbReference>
<dbReference type="InterPro" id="IPR010693">
    <property type="entry name" value="Divergent_4Fe-4S_mono-cluster"/>
</dbReference>
<reference evidence="6" key="1">
    <citation type="submission" date="2016-03" db="EMBL/GenBank/DDBJ databases">
        <authorList>
            <person name="Ploux O."/>
        </authorList>
    </citation>
    <scope>NUCLEOTIDE SEQUENCE</scope>
    <source>
        <strain evidence="6">UC10</strain>
    </source>
</reference>
<dbReference type="AlphaFoldDB" id="A0A1Y5Q156"/>
<gene>
    <name evidence="6" type="ORF">SPPYR_2377</name>
</gene>
<accession>A0A1Y5Q156</accession>
<dbReference type="PANTHER" id="PTHR46491:SF3">
    <property type="entry name" value="CDGSH IRON-SULFUR DOMAIN-CONTAINING PROTEIN 3, MITOCHONDRIAL"/>
    <property type="match status" value="1"/>
</dbReference>
<protein>
    <recommendedName>
        <fullName evidence="5">Iron-binding zinc finger CDGSH type domain-containing protein</fullName>
    </recommendedName>
</protein>